<dbReference type="Proteomes" id="UP000051836">
    <property type="component" value="Unassembled WGS sequence"/>
</dbReference>
<evidence type="ECO:0000313" key="3">
    <source>
        <dbReference type="Proteomes" id="UP000051836"/>
    </source>
</evidence>
<proteinExistence type="predicted"/>
<evidence type="ECO:0000313" key="2">
    <source>
        <dbReference type="EMBL" id="KQL59611.1"/>
    </source>
</evidence>
<reference evidence="2 3" key="1">
    <citation type="submission" date="2015-10" db="EMBL/GenBank/DDBJ databases">
        <authorList>
            <person name="Gilbert D.G."/>
        </authorList>
    </citation>
    <scope>NUCLEOTIDE SEQUENCE [LARGE SCALE GENOMIC DNA]</scope>
    <source>
        <strain evidence="2">FVVF132</strain>
    </source>
</reference>
<organism evidence="2 3">
    <name type="scientific">Amazona aestiva</name>
    <name type="common">Blue-fronted Amazon parrot</name>
    <dbReference type="NCBI Taxonomy" id="12930"/>
    <lineage>
        <taxon>Eukaryota</taxon>
        <taxon>Metazoa</taxon>
        <taxon>Chordata</taxon>
        <taxon>Craniata</taxon>
        <taxon>Vertebrata</taxon>
        <taxon>Euteleostomi</taxon>
        <taxon>Archelosauria</taxon>
        <taxon>Archosauria</taxon>
        <taxon>Dinosauria</taxon>
        <taxon>Saurischia</taxon>
        <taxon>Theropoda</taxon>
        <taxon>Coelurosauria</taxon>
        <taxon>Aves</taxon>
        <taxon>Neognathae</taxon>
        <taxon>Neoaves</taxon>
        <taxon>Telluraves</taxon>
        <taxon>Australaves</taxon>
        <taxon>Psittaciformes</taxon>
        <taxon>Psittacidae</taxon>
        <taxon>Amazona</taxon>
    </lineage>
</organism>
<keyword evidence="3" id="KW-1185">Reference proteome</keyword>
<keyword evidence="1" id="KW-0812">Transmembrane</keyword>
<gene>
    <name evidence="2" type="ORF">AAES_19655</name>
</gene>
<sequence length="314" mass="35595">MGLLRQADGTDTNNSSFELGWSRVEELIPALDQFAADHLLGMVLKPWCTAGLEYERILPVPFAEVGRKGICFQNELEDKEDQINVYTHTQSFLAQCFQWPHVWRVVCIAPDLLEYSQWLSTVLDRAHCHSLAICVQRNITYNAEDFVTFIGWKLFVLMLTGNLFSWLLVLLAPWLKIIKGSPRVEVIAEIKMKRQSVQGLTFLVQEGEVDPLSVQMEVAQRSFGYYIKPTNESPMVGLINSKKKKDGKLLVSHMTNVKLSSPQKNVTEHIQETLEMFIKAVTKTLADPPGSVHVKEINGELGFKELPPIKDLRA</sequence>
<keyword evidence="1" id="KW-1133">Transmembrane helix</keyword>
<comment type="caution">
    <text evidence="2">The sequence shown here is derived from an EMBL/GenBank/DDBJ whole genome shotgun (WGS) entry which is preliminary data.</text>
</comment>
<dbReference type="AlphaFoldDB" id="A0A0Q3X4Q4"/>
<accession>A0A0Q3X4Q4</accession>
<keyword evidence="1" id="KW-0472">Membrane</keyword>
<name>A0A0Q3X4Q4_AMAAE</name>
<dbReference type="EMBL" id="LMAW01000295">
    <property type="protein sequence ID" value="KQL59611.1"/>
    <property type="molecule type" value="Genomic_DNA"/>
</dbReference>
<evidence type="ECO:0000256" key="1">
    <source>
        <dbReference type="SAM" id="Phobius"/>
    </source>
</evidence>
<protein>
    <submittedName>
        <fullName evidence="2">Uncharacterized protein</fullName>
    </submittedName>
</protein>
<feature type="transmembrane region" description="Helical" evidence="1">
    <location>
        <begin position="154"/>
        <end position="175"/>
    </location>
</feature>